<evidence type="ECO:0000256" key="8">
    <source>
        <dbReference type="ARBA" id="ARBA00022989"/>
    </source>
</evidence>
<keyword evidence="8 10" id="KW-1133">Transmembrane helix</keyword>
<feature type="region of interest" description="Disordered" evidence="11">
    <location>
        <begin position="1"/>
        <end position="33"/>
    </location>
</feature>
<dbReference type="Proteomes" id="UP000431744">
    <property type="component" value="Unassembled WGS sequence"/>
</dbReference>
<comment type="function">
    <text evidence="1">Part of the binding-protein-dependent transport system for phosphate; probably responsible for the translocation of the substrate across the membrane.</text>
</comment>
<dbReference type="OrthoDB" id="9775069at2"/>
<dbReference type="GO" id="GO:0005315">
    <property type="term" value="F:phosphate transmembrane transporter activity"/>
    <property type="evidence" value="ECO:0007669"/>
    <property type="project" value="InterPro"/>
</dbReference>
<dbReference type="NCBIfam" id="TIGR00974">
    <property type="entry name" value="3a0107s02c"/>
    <property type="match status" value="1"/>
</dbReference>
<dbReference type="GO" id="GO:0005886">
    <property type="term" value="C:plasma membrane"/>
    <property type="evidence" value="ECO:0007669"/>
    <property type="project" value="UniProtKB-SubCell"/>
</dbReference>
<feature type="transmembrane region" description="Helical" evidence="10">
    <location>
        <begin position="127"/>
        <end position="153"/>
    </location>
</feature>
<dbReference type="CDD" id="cd06261">
    <property type="entry name" value="TM_PBP2"/>
    <property type="match status" value="1"/>
</dbReference>
<dbReference type="InterPro" id="IPR051408">
    <property type="entry name" value="Phosphate_transprt_permease"/>
</dbReference>
<keyword evidence="7 10" id="KW-0812">Transmembrane</keyword>
<evidence type="ECO:0000313" key="13">
    <source>
        <dbReference type="EMBL" id="KAB1649393.1"/>
    </source>
</evidence>
<feature type="transmembrane region" description="Helical" evidence="10">
    <location>
        <begin position="43"/>
        <end position="66"/>
    </location>
</feature>
<evidence type="ECO:0000256" key="6">
    <source>
        <dbReference type="ARBA" id="ARBA00022592"/>
    </source>
</evidence>
<dbReference type="EMBL" id="WBJY01000001">
    <property type="protein sequence ID" value="KAB1649393.1"/>
    <property type="molecule type" value="Genomic_DNA"/>
</dbReference>
<dbReference type="AlphaFoldDB" id="A0A6H9WJL9"/>
<evidence type="ECO:0000256" key="7">
    <source>
        <dbReference type="ARBA" id="ARBA00022692"/>
    </source>
</evidence>
<evidence type="ECO:0000256" key="9">
    <source>
        <dbReference type="ARBA" id="ARBA00023136"/>
    </source>
</evidence>
<keyword evidence="14" id="KW-1185">Reference proteome</keyword>
<evidence type="ECO:0000256" key="3">
    <source>
        <dbReference type="ARBA" id="ARBA00007069"/>
    </source>
</evidence>
<organism evidence="13 14">
    <name type="scientific">Pseudoclavibacter endophyticus</name>
    <dbReference type="NCBI Taxonomy" id="1778590"/>
    <lineage>
        <taxon>Bacteria</taxon>
        <taxon>Bacillati</taxon>
        <taxon>Actinomycetota</taxon>
        <taxon>Actinomycetes</taxon>
        <taxon>Micrococcales</taxon>
        <taxon>Microbacteriaceae</taxon>
        <taxon>Pseudoclavibacter</taxon>
    </lineage>
</organism>
<proteinExistence type="inferred from homology"/>
<evidence type="ECO:0000256" key="1">
    <source>
        <dbReference type="ARBA" id="ARBA00003510"/>
    </source>
</evidence>
<dbReference type="InterPro" id="IPR035906">
    <property type="entry name" value="MetI-like_sf"/>
</dbReference>
<keyword evidence="6" id="KW-0592">Phosphate transport</keyword>
<feature type="transmembrane region" description="Helical" evidence="10">
    <location>
        <begin position="212"/>
        <end position="237"/>
    </location>
</feature>
<feature type="compositionally biased region" description="Low complexity" evidence="11">
    <location>
        <begin position="7"/>
        <end position="24"/>
    </location>
</feature>
<sequence length="399" mass="42368">MSTETVKSTSAGSSSGPGASKTTPPNRPSKTVNALTSGRLPKWAMPVLVLASFVASFLIFLGIWAADPEGKPLINVVEQTGNLTIGYNWGGFLALGGVIFIVVGWLMSRIVEGARQAANRFVQSLVVTAFVLALIPLASLITILFINGLPGLVDPDFFLHDSSRPGERGGLHAIVGTLLITFFTSLITIPIGIFTAVYIVEYGRGGRLTKAITFFVDVMTGIPSIVAGLFAFALFMLFTQTFGGDLTTVRAGIVGSIALMVLMLPTVVRSSEEMIRLVPQELREASYALGVPKWLTIVKVVLPTCLAGLVTGVLLAIARVIGETAPLLVAAGMSINMNTNPFGGVMSSLPTFVYQQWNFTTAEGNQLAWAGALVLLLIVVVLNAIGRVVSYYFSPRGSR</sequence>
<reference evidence="13 14" key="1">
    <citation type="submission" date="2019-09" db="EMBL/GenBank/DDBJ databases">
        <title>Phylogeny of genus Pseudoclavibacter and closely related genus.</title>
        <authorList>
            <person name="Li Y."/>
        </authorList>
    </citation>
    <scope>NUCLEOTIDE SEQUENCE [LARGE SCALE GENOMIC DNA]</scope>
    <source>
        <strain evidence="13 14">EGI 60007</strain>
    </source>
</reference>
<dbReference type="Gene3D" id="1.10.3720.10">
    <property type="entry name" value="MetI-like"/>
    <property type="match status" value="1"/>
</dbReference>
<comment type="caution">
    <text evidence="13">The sequence shown here is derived from an EMBL/GenBank/DDBJ whole genome shotgun (WGS) entry which is preliminary data.</text>
</comment>
<dbReference type="Pfam" id="PF00528">
    <property type="entry name" value="BPD_transp_1"/>
    <property type="match status" value="1"/>
</dbReference>
<dbReference type="PANTHER" id="PTHR42922:SF1">
    <property type="entry name" value="PHOSPHATE TRANSPORT SYSTEM PERMEASE PROTEIN PSTA"/>
    <property type="match status" value="1"/>
</dbReference>
<comment type="subcellular location">
    <subcellularLocation>
        <location evidence="2 10">Cell membrane</location>
        <topology evidence="2 10">Multi-pass membrane protein</topology>
    </subcellularLocation>
</comment>
<evidence type="ECO:0000313" key="14">
    <source>
        <dbReference type="Proteomes" id="UP000431744"/>
    </source>
</evidence>
<feature type="domain" description="ABC transmembrane type-1" evidence="12">
    <location>
        <begin position="174"/>
        <end position="386"/>
    </location>
</feature>
<feature type="transmembrane region" description="Helical" evidence="10">
    <location>
        <begin position="249"/>
        <end position="268"/>
    </location>
</feature>
<evidence type="ECO:0000256" key="10">
    <source>
        <dbReference type="RuleBase" id="RU363043"/>
    </source>
</evidence>
<dbReference type="GO" id="GO:0035435">
    <property type="term" value="P:phosphate ion transmembrane transport"/>
    <property type="evidence" value="ECO:0007669"/>
    <property type="project" value="InterPro"/>
</dbReference>
<dbReference type="PANTHER" id="PTHR42922">
    <property type="entry name" value="PHOSPHATE TRANSPORT SYSTEM PERMEASE PROTEIN PSTA"/>
    <property type="match status" value="1"/>
</dbReference>
<evidence type="ECO:0000256" key="2">
    <source>
        <dbReference type="ARBA" id="ARBA00004651"/>
    </source>
</evidence>
<keyword evidence="9 10" id="KW-0472">Membrane</keyword>
<dbReference type="InterPro" id="IPR000515">
    <property type="entry name" value="MetI-like"/>
</dbReference>
<feature type="transmembrane region" description="Helical" evidence="10">
    <location>
        <begin position="86"/>
        <end position="106"/>
    </location>
</feature>
<feature type="transmembrane region" description="Helical" evidence="10">
    <location>
        <begin position="300"/>
        <end position="321"/>
    </location>
</feature>
<keyword evidence="5 10" id="KW-1003">Cell membrane</keyword>
<evidence type="ECO:0000256" key="11">
    <source>
        <dbReference type="SAM" id="MobiDB-lite"/>
    </source>
</evidence>
<dbReference type="SUPFAM" id="SSF161098">
    <property type="entry name" value="MetI-like"/>
    <property type="match status" value="1"/>
</dbReference>
<feature type="transmembrane region" description="Helical" evidence="10">
    <location>
        <begin position="173"/>
        <end position="200"/>
    </location>
</feature>
<comment type="similarity">
    <text evidence="3 10">Belongs to the binding-protein-dependent transport system permease family. CysTW subfamily.</text>
</comment>
<evidence type="ECO:0000256" key="5">
    <source>
        <dbReference type="ARBA" id="ARBA00022475"/>
    </source>
</evidence>
<accession>A0A6H9WJL9</accession>
<dbReference type="PROSITE" id="PS50928">
    <property type="entry name" value="ABC_TM1"/>
    <property type="match status" value="1"/>
</dbReference>
<evidence type="ECO:0000256" key="4">
    <source>
        <dbReference type="ARBA" id="ARBA00022448"/>
    </source>
</evidence>
<gene>
    <name evidence="13" type="primary">pstA</name>
    <name evidence="13" type="ORF">F8O04_03760</name>
</gene>
<name>A0A6H9WJL9_9MICO</name>
<dbReference type="RefSeq" id="WP_158027983.1">
    <property type="nucleotide sequence ID" value="NZ_BMHG01000001.1"/>
</dbReference>
<dbReference type="InterPro" id="IPR005672">
    <property type="entry name" value="Phosphate_PstA"/>
</dbReference>
<keyword evidence="4" id="KW-0813">Transport</keyword>
<evidence type="ECO:0000259" key="12">
    <source>
        <dbReference type="PROSITE" id="PS50928"/>
    </source>
</evidence>
<protein>
    <recommendedName>
        <fullName evidence="10">Phosphate transport system permease protein PstA</fullName>
    </recommendedName>
</protein>
<feature type="transmembrane region" description="Helical" evidence="10">
    <location>
        <begin position="367"/>
        <end position="393"/>
    </location>
</feature>